<evidence type="ECO:0000313" key="3">
    <source>
        <dbReference type="Proteomes" id="UP001356095"/>
    </source>
</evidence>
<accession>A0ABU7K5E4</accession>
<dbReference type="Pfam" id="PF04149">
    <property type="entry name" value="DUF397"/>
    <property type="match status" value="1"/>
</dbReference>
<organism evidence="2 3">
    <name type="scientific">Nocardiopsis codii</name>
    <dbReference type="NCBI Taxonomy" id="3065942"/>
    <lineage>
        <taxon>Bacteria</taxon>
        <taxon>Bacillati</taxon>
        <taxon>Actinomycetota</taxon>
        <taxon>Actinomycetes</taxon>
        <taxon>Streptosporangiales</taxon>
        <taxon>Nocardiopsidaceae</taxon>
        <taxon>Nocardiopsis</taxon>
    </lineage>
</organism>
<proteinExistence type="predicted"/>
<dbReference type="RefSeq" id="WP_330091331.1">
    <property type="nucleotide sequence ID" value="NZ_JAUZMY010000007.1"/>
</dbReference>
<dbReference type="Proteomes" id="UP001356095">
    <property type="component" value="Unassembled WGS sequence"/>
</dbReference>
<keyword evidence="3" id="KW-1185">Reference proteome</keyword>
<feature type="domain" description="DUF397" evidence="1">
    <location>
        <begin position="5"/>
        <end position="57"/>
    </location>
</feature>
<dbReference type="InterPro" id="IPR007278">
    <property type="entry name" value="DUF397"/>
</dbReference>
<name>A0ABU7K5E4_9ACTN</name>
<evidence type="ECO:0000259" key="1">
    <source>
        <dbReference type="Pfam" id="PF04149"/>
    </source>
</evidence>
<comment type="caution">
    <text evidence="2">The sequence shown here is derived from an EMBL/GenBank/DDBJ whole genome shotgun (WGS) entry which is preliminary data.</text>
</comment>
<dbReference type="EMBL" id="JAUZMY010000007">
    <property type="protein sequence ID" value="MEE2037466.1"/>
    <property type="molecule type" value="Genomic_DNA"/>
</dbReference>
<evidence type="ECO:0000313" key="2">
    <source>
        <dbReference type="EMBL" id="MEE2037466.1"/>
    </source>
</evidence>
<gene>
    <name evidence="2" type="ORF">Q8791_09565</name>
</gene>
<sequence length="59" mass="6498">MMTEDWNKSTYSNAEGGHCVEARRDQAAVLVRDTQNRDLGHLAAPAPEWTALMAAVRGQ</sequence>
<reference evidence="2 3" key="1">
    <citation type="submission" date="2023-08" db="EMBL/GenBank/DDBJ databases">
        <authorList>
            <person name="Girao M."/>
            <person name="Carvalho M.F."/>
        </authorList>
    </citation>
    <scope>NUCLEOTIDE SEQUENCE [LARGE SCALE GENOMIC DNA]</scope>
    <source>
        <strain evidence="2 3">CT-R113</strain>
    </source>
</reference>
<protein>
    <submittedName>
        <fullName evidence="2">DUF397 domain-containing protein</fullName>
    </submittedName>
</protein>